<keyword evidence="1" id="KW-1133">Transmembrane helix</keyword>
<name>A0A3E1P1U1_9BACT</name>
<keyword evidence="3" id="KW-1185">Reference proteome</keyword>
<accession>A0A3E1P1U1</accession>
<feature type="transmembrane region" description="Helical" evidence="1">
    <location>
        <begin position="30"/>
        <end position="49"/>
    </location>
</feature>
<organism evidence="2 3">
    <name type="scientific">Chitinophaga silvisoli</name>
    <dbReference type="NCBI Taxonomy" id="2291814"/>
    <lineage>
        <taxon>Bacteria</taxon>
        <taxon>Pseudomonadati</taxon>
        <taxon>Bacteroidota</taxon>
        <taxon>Chitinophagia</taxon>
        <taxon>Chitinophagales</taxon>
        <taxon>Chitinophagaceae</taxon>
        <taxon>Chitinophaga</taxon>
    </lineage>
</organism>
<dbReference type="AlphaFoldDB" id="A0A3E1P1U1"/>
<comment type="caution">
    <text evidence="2">The sequence shown here is derived from an EMBL/GenBank/DDBJ whole genome shotgun (WGS) entry which is preliminary data.</text>
</comment>
<dbReference type="EMBL" id="QTJV01000006">
    <property type="protein sequence ID" value="RFM33958.1"/>
    <property type="molecule type" value="Genomic_DNA"/>
</dbReference>
<sequence length="157" mass="18562">MKRNRKSSELIQALNKSWDLNANYRSARRWMVIFTVVAILLQIICALLYRHEREAEWVYMHKDGYSLHGTRAMSMYVDLSYQGKQFSHKVDSAFIMKHKYLDAVRVKYLAGSDYVELYDGEEANTWSLVTVGSLFVLIPCMIWVIRSRRAMRRRLSQ</sequence>
<keyword evidence="1" id="KW-0472">Membrane</keyword>
<protein>
    <submittedName>
        <fullName evidence="2">Uncharacterized protein</fullName>
    </submittedName>
</protein>
<dbReference type="Proteomes" id="UP000261174">
    <property type="component" value="Unassembled WGS sequence"/>
</dbReference>
<reference evidence="2 3" key="1">
    <citation type="submission" date="2018-08" db="EMBL/GenBank/DDBJ databases">
        <title>Chitinophaga sp. K20C18050901, a novel bacterium isolated from forest soil.</title>
        <authorList>
            <person name="Wang C."/>
        </authorList>
    </citation>
    <scope>NUCLEOTIDE SEQUENCE [LARGE SCALE GENOMIC DNA]</scope>
    <source>
        <strain evidence="2 3">K20C18050901</strain>
    </source>
</reference>
<evidence type="ECO:0000313" key="2">
    <source>
        <dbReference type="EMBL" id="RFM33958.1"/>
    </source>
</evidence>
<dbReference type="RefSeq" id="WP_116854876.1">
    <property type="nucleotide sequence ID" value="NZ_QTJV01000006.1"/>
</dbReference>
<proteinExistence type="predicted"/>
<keyword evidence="1" id="KW-0812">Transmembrane</keyword>
<feature type="transmembrane region" description="Helical" evidence="1">
    <location>
        <begin position="126"/>
        <end position="145"/>
    </location>
</feature>
<evidence type="ECO:0000256" key="1">
    <source>
        <dbReference type="SAM" id="Phobius"/>
    </source>
</evidence>
<evidence type="ECO:0000313" key="3">
    <source>
        <dbReference type="Proteomes" id="UP000261174"/>
    </source>
</evidence>
<gene>
    <name evidence="2" type="ORF">DXN04_18590</name>
</gene>